<reference evidence="2 3" key="1">
    <citation type="journal article" date="2024" name="Commun. Biol.">
        <title>Comparative genomic analysis of thermophilic fungi reveals convergent evolutionary adaptations and gene losses.</title>
        <authorList>
            <person name="Steindorff A.S."/>
            <person name="Aguilar-Pontes M.V."/>
            <person name="Robinson A.J."/>
            <person name="Andreopoulos B."/>
            <person name="LaButti K."/>
            <person name="Kuo A."/>
            <person name="Mondo S."/>
            <person name="Riley R."/>
            <person name="Otillar R."/>
            <person name="Haridas S."/>
            <person name="Lipzen A."/>
            <person name="Grimwood J."/>
            <person name="Schmutz J."/>
            <person name="Clum A."/>
            <person name="Reid I.D."/>
            <person name="Moisan M.C."/>
            <person name="Butler G."/>
            <person name="Nguyen T.T.M."/>
            <person name="Dewar K."/>
            <person name="Conant G."/>
            <person name="Drula E."/>
            <person name="Henrissat B."/>
            <person name="Hansel C."/>
            <person name="Singer S."/>
            <person name="Hutchinson M.I."/>
            <person name="de Vries R.P."/>
            <person name="Natvig D.O."/>
            <person name="Powell A.J."/>
            <person name="Tsang A."/>
            <person name="Grigoriev I.V."/>
        </authorList>
    </citation>
    <scope>NUCLEOTIDE SEQUENCE [LARGE SCALE GENOMIC DNA]</scope>
    <source>
        <strain evidence="2 3">CBS 494.80</strain>
    </source>
</reference>
<sequence length="124" mass="13781">MASTVVSTGQIRAIKQLRLATLEHCLLVSLWPLFHLPGNATSIAGDAYNFCSPRSIDSLPSATPNSRSTRHPETYKQAPPMVTAYRTPTSLWQGTTKLPQEKSPKFQHPKARPTTACQRAFDFR</sequence>
<name>A0ABR4C9K2_9HELO</name>
<dbReference type="EMBL" id="JAZHXI010000011">
    <property type="protein sequence ID" value="KAL2066554.1"/>
    <property type="molecule type" value="Genomic_DNA"/>
</dbReference>
<proteinExistence type="predicted"/>
<feature type="region of interest" description="Disordered" evidence="1">
    <location>
        <begin position="95"/>
        <end position="124"/>
    </location>
</feature>
<evidence type="ECO:0000256" key="1">
    <source>
        <dbReference type="SAM" id="MobiDB-lite"/>
    </source>
</evidence>
<comment type="caution">
    <text evidence="2">The sequence shown here is derived from an EMBL/GenBank/DDBJ whole genome shotgun (WGS) entry which is preliminary data.</text>
</comment>
<evidence type="ECO:0000313" key="2">
    <source>
        <dbReference type="EMBL" id="KAL2066554.1"/>
    </source>
</evidence>
<protein>
    <submittedName>
        <fullName evidence="2">Uncharacterized protein</fullName>
    </submittedName>
</protein>
<feature type="region of interest" description="Disordered" evidence="1">
    <location>
        <begin position="59"/>
        <end position="80"/>
    </location>
</feature>
<accession>A0ABR4C9K2</accession>
<gene>
    <name evidence="2" type="ORF">VTL71DRAFT_2625</name>
</gene>
<keyword evidence="3" id="KW-1185">Reference proteome</keyword>
<organism evidence="2 3">
    <name type="scientific">Oculimacula yallundae</name>
    <dbReference type="NCBI Taxonomy" id="86028"/>
    <lineage>
        <taxon>Eukaryota</taxon>
        <taxon>Fungi</taxon>
        <taxon>Dikarya</taxon>
        <taxon>Ascomycota</taxon>
        <taxon>Pezizomycotina</taxon>
        <taxon>Leotiomycetes</taxon>
        <taxon>Helotiales</taxon>
        <taxon>Ploettnerulaceae</taxon>
        <taxon>Oculimacula</taxon>
    </lineage>
</organism>
<evidence type="ECO:0000313" key="3">
    <source>
        <dbReference type="Proteomes" id="UP001595075"/>
    </source>
</evidence>
<dbReference type="Proteomes" id="UP001595075">
    <property type="component" value="Unassembled WGS sequence"/>
</dbReference>